<proteinExistence type="predicted"/>
<gene>
    <name evidence="1" type="ORF">OJ254_09580</name>
</gene>
<sequence length="46" mass="5171">MGRISGWWTDAAGEVWCRLRTLPGGDGPRWFHYDPESVRLLPSAGI</sequence>
<protein>
    <submittedName>
        <fullName evidence="1">Uncharacterized protein</fullName>
    </submittedName>
</protein>
<reference evidence="1" key="1">
    <citation type="submission" date="2022-11" db="EMBL/GenBank/DDBJ databases">
        <title>Identification and genomic analyses of a novel endophytic actinobacterium Streptomyces endophytica sp. nov. with potential for biocontrol of Yam anthracnose.</title>
        <authorList>
            <person name="Huang X."/>
        </authorList>
    </citation>
    <scope>NUCLEOTIDE SEQUENCE</scope>
    <source>
        <strain evidence="1">HNM0140</strain>
    </source>
</reference>
<name>A0ABY6P9T5_9ACTN</name>
<dbReference type="Proteomes" id="UP001164959">
    <property type="component" value="Chromosome"/>
</dbReference>
<organism evidence="1 2">
    <name type="scientific">Streptomyces endophytica</name>
    <dbReference type="NCBI Taxonomy" id="2991496"/>
    <lineage>
        <taxon>Bacteria</taxon>
        <taxon>Bacillati</taxon>
        <taxon>Actinomycetota</taxon>
        <taxon>Actinomycetes</taxon>
        <taxon>Kitasatosporales</taxon>
        <taxon>Streptomycetaceae</taxon>
        <taxon>Streptomyces</taxon>
    </lineage>
</organism>
<accession>A0ABY6P9T5</accession>
<dbReference type="EMBL" id="CP110636">
    <property type="protein sequence ID" value="UZJ30559.1"/>
    <property type="molecule type" value="Genomic_DNA"/>
</dbReference>
<dbReference type="RefSeq" id="WP_265361993.1">
    <property type="nucleotide sequence ID" value="NZ_CP110636.1"/>
</dbReference>
<keyword evidence="2" id="KW-1185">Reference proteome</keyword>
<evidence type="ECO:0000313" key="2">
    <source>
        <dbReference type="Proteomes" id="UP001164959"/>
    </source>
</evidence>
<evidence type="ECO:0000313" key="1">
    <source>
        <dbReference type="EMBL" id="UZJ30559.1"/>
    </source>
</evidence>